<organism evidence="7 8">
    <name type="scientific">Rhodotorula mucilaginosa</name>
    <name type="common">Yeast</name>
    <name type="synonym">Rhodotorula rubra</name>
    <dbReference type="NCBI Taxonomy" id="5537"/>
    <lineage>
        <taxon>Eukaryota</taxon>
        <taxon>Fungi</taxon>
        <taxon>Dikarya</taxon>
        <taxon>Basidiomycota</taxon>
        <taxon>Pucciniomycotina</taxon>
        <taxon>Microbotryomycetes</taxon>
        <taxon>Sporidiobolales</taxon>
        <taxon>Sporidiobolaceae</taxon>
        <taxon>Rhodotorula</taxon>
    </lineage>
</organism>
<keyword evidence="2" id="KW-0999">Mitochondrion inner membrane</keyword>
<dbReference type="GO" id="GO:0005743">
    <property type="term" value="C:mitochondrial inner membrane"/>
    <property type="evidence" value="ECO:0007669"/>
    <property type="project" value="InterPro"/>
</dbReference>
<dbReference type="OrthoDB" id="4249at2759"/>
<evidence type="ECO:0000256" key="3">
    <source>
        <dbReference type="ARBA" id="ARBA00023128"/>
    </source>
</evidence>
<dbReference type="GO" id="GO:0016829">
    <property type="term" value="F:lyase activity"/>
    <property type="evidence" value="ECO:0007669"/>
    <property type="project" value="UniProtKB-KW"/>
</dbReference>
<dbReference type="PANTHER" id="PTHR12922:SF7">
    <property type="entry name" value="UBIQUINONE BIOSYNTHESIS PROTEIN COQ4 HOMOLOG, MITOCHONDRIAL"/>
    <property type="match status" value="1"/>
</dbReference>
<evidence type="ECO:0000256" key="6">
    <source>
        <dbReference type="ARBA" id="ARBA00081568"/>
    </source>
</evidence>
<dbReference type="GO" id="GO:0006744">
    <property type="term" value="P:ubiquinone biosynthetic process"/>
    <property type="evidence" value="ECO:0007669"/>
    <property type="project" value="UniProtKB-KW"/>
</dbReference>
<dbReference type="Proteomes" id="UP000777482">
    <property type="component" value="Unassembled WGS sequence"/>
</dbReference>
<evidence type="ECO:0000256" key="5">
    <source>
        <dbReference type="ARBA" id="ARBA00023239"/>
    </source>
</evidence>
<sequence length="311" mass="35083">MACCCSRALARRTDPITPHAVVGALAPRSNVIQPRKRLHSTKQGPPVTPQNALPLLEGSNYRGHVPVNWFQRGLLTVGSAVMGLVDTHRHDMVAVLSETSSPAPSLRRLQSAMRSSPSGRAILRERPRITEQSINVEQLGQLAPGTFGKAYYDWLRRNKVTPDTRDPVRYIDDPELAYIMQRYRESHDFYHVLLGFGVSLPAELVVKWFELANFGLPVAALSGIFGPLRIEDSDERKNLWRTYGPWALRAGGKADCLISVYWEREWETPIAELRERLGVERPPVGFKAWRDEQRRIKADKIARSGAEEEAI</sequence>
<name>A0A9P7B1H6_RHOMI</name>
<dbReference type="InterPro" id="IPR007715">
    <property type="entry name" value="Coq4"/>
</dbReference>
<evidence type="ECO:0000256" key="4">
    <source>
        <dbReference type="ARBA" id="ARBA00023136"/>
    </source>
</evidence>
<dbReference type="EMBL" id="PUHQ01000205">
    <property type="protein sequence ID" value="KAG0653443.1"/>
    <property type="molecule type" value="Genomic_DNA"/>
</dbReference>
<keyword evidence="5" id="KW-0456">Lyase</keyword>
<proteinExistence type="inferred from homology"/>
<keyword evidence="4" id="KW-0472">Membrane</keyword>
<evidence type="ECO:0000256" key="2">
    <source>
        <dbReference type="ARBA" id="ARBA00022792"/>
    </source>
</evidence>
<dbReference type="AlphaFoldDB" id="A0A9P7B1H6"/>
<dbReference type="PANTHER" id="PTHR12922">
    <property type="entry name" value="UBIQUINONE BIOSYNTHESIS PROTEIN"/>
    <property type="match status" value="1"/>
</dbReference>
<keyword evidence="1" id="KW-0831">Ubiquinone biosynthesis</keyword>
<protein>
    <recommendedName>
        <fullName evidence="6">4-hydroxy-3-methoxy-5-polyprenylbenzoate decarboxylase</fullName>
    </recommendedName>
</protein>
<gene>
    <name evidence="7" type="primary">COQ4</name>
    <name evidence="7" type="ORF">C6P46_002769</name>
</gene>
<dbReference type="InterPro" id="IPR027540">
    <property type="entry name" value="Coq4_euk"/>
</dbReference>
<comment type="caution">
    <text evidence="7">The sequence shown here is derived from an EMBL/GenBank/DDBJ whole genome shotgun (WGS) entry which is preliminary data.</text>
</comment>
<keyword evidence="8" id="KW-1185">Reference proteome</keyword>
<feature type="non-terminal residue" evidence="7">
    <location>
        <position position="1"/>
    </location>
</feature>
<evidence type="ECO:0000313" key="8">
    <source>
        <dbReference type="Proteomes" id="UP000777482"/>
    </source>
</evidence>
<evidence type="ECO:0000256" key="1">
    <source>
        <dbReference type="ARBA" id="ARBA00022688"/>
    </source>
</evidence>
<accession>A0A9P7B1H6</accession>
<evidence type="ECO:0000313" key="7">
    <source>
        <dbReference type="EMBL" id="KAG0653443.1"/>
    </source>
</evidence>
<reference evidence="7 8" key="1">
    <citation type="submission" date="2020-11" db="EMBL/GenBank/DDBJ databases">
        <title>Kefir isolates.</title>
        <authorList>
            <person name="Marcisauskas S."/>
            <person name="Kim Y."/>
            <person name="Blasche S."/>
        </authorList>
    </citation>
    <scope>NUCLEOTIDE SEQUENCE [LARGE SCALE GENOMIC DNA]</scope>
    <source>
        <strain evidence="7 8">KR</strain>
    </source>
</reference>
<dbReference type="HAMAP" id="MF_03111">
    <property type="entry name" value="Coq4"/>
    <property type="match status" value="1"/>
</dbReference>
<keyword evidence="3" id="KW-0496">Mitochondrion</keyword>
<dbReference type="Pfam" id="PF05019">
    <property type="entry name" value="Coq4"/>
    <property type="match status" value="1"/>
</dbReference>
<keyword evidence="7" id="KW-0830">Ubiquinone</keyword>